<dbReference type="Gene3D" id="3.40.50.720">
    <property type="entry name" value="NAD(P)-binding Rossmann-like Domain"/>
    <property type="match status" value="1"/>
</dbReference>
<dbReference type="PANTHER" id="PTHR43349:SF9">
    <property type="entry name" value="PHENYLCOUMARAN BENZYLIC ETHER REDUCTASE-LIKE PROTEIN"/>
    <property type="match status" value="1"/>
</dbReference>
<evidence type="ECO:0000313" key="4">
    <source>
        <dbReference type="EMBL" id="KAF3445388.1"/>
    </source>
</evidence>
<dbReference type="OrthoDB" id="419598at2759"/>
<dbReference type="GO" id="GO:0016491">
    <property type="term" value="F:oxidoreductase activity"/>
    <property type="evidence" value="ECO:0007669"/>
    <property type="project" value="UniProtKB-KW"/>
</dbReference>
<evidence type="ECO:0000256" key="1">
    <source>
        <dbReference type="ARBA" id="ARBA00022857"/>
    </source>
</evidence>
<dbReference type="CDD" id="cd05259">
    <property type="entry name" value="PCBER_SDR_a"/>
    <property type="match status" value="1"/>
</dbReference>
<keyword evidence="1" id="KW-0521">NADP</keyword>
<evidence type="ECO:0000256" key="2">
    <source>
        <dbReference type="ARBA" id="ARBA00023002"/>
    </source>
</evidence>
<reference evidence="4" key="1">
    <citation type="submission" date="2020-03" db="EMBL/GenBank/DDBJ databases">
        <title>A high-quality chromosome-level genome assembly of a woody plant with both climbing and erect habits, Rhamnella rubrinervis.</title>
        <authorList>
            <person name="Lu Z."/>
            <person name="Yang Y."/>
            <person name="Zhu X."/>
            <person name="Sun Y."/>
        </authorList>
    </citation>
    <scope>NUCLEOTIDE SEQUENCE</scope>
    <source>
        <strain evidence="4">BYM</strain>
        <tissue evidence="4">Leaf</tissue>
    </source>
</reference>
<comment type="caution">
    <text evidence="4">The sequence shown here is derived from an EMBL/GenBank/DDBJ whole genome shotgun (WGS) entry which is preliminary data.</text>
</comment>
<dbReference type="EMBL" id="VOIH02000005">
    <property type="protein sequence ID" value="KAF3445388.1"/>
    <property type="molecule type" value="Genomic_DNA"/>
</dbReference>
<dbReference type="Gene3D" id="3.90.25.10">
    <property type="entry name" value="UDP-galactose 4-epimerase, domain 1"/>
    <property type="match status" value="1"/>
</dbReference>
<dbReference type="InterPro" id="IPR050608">
    <property type="entry name" value="NmrA-type/Isoflavone_red_sf"/>
</dbReference>
<accession>A0A8K0MH22</accession>
<dbReference type="Proteomes" id="UP000796880">
    <property type="component" value="Unassembled WGS sequence"/>
</dbReference>
<dbReference type="SUPFAM" id="SSF51735">
    <property type="entry name" value="NAD(P)-binding Rossmann-fold domains"/>
    <property type="match status" value="1"/>
</dbReference>
<dbReference type="PANTHER" id="PTHR43349">
    <property type="entry name" value="PINORESINOL REDUCTASE-RELATED"/>
    <property type="match status" value="1"/>
</dbReference>
<evidence type="ECO:0000313" key="5">
    <source>
        <dbReference type="Proteomes" id="UP000796880"/>
    </source>
</evidence>
<dbReference type="InterPro" id="IPR008030">
    <property type="entry name" value="NmrA-like"/>
</dbReference>
<feature type="domain" description="NmrA-like" evidence="3">
    <location>
        <begin position="8"/>
        <end position="301"/>
    </location>
</feature>
<sequence>MDSAGKFRILIFGGTGYIGKHMVKASILLGHPTYVYSRPRTPQTSPSKLDLLHDFQSMGVTLVHGELEEKEKLVGLIGQVDVVISALAFPQVIDQLKIIDAIKVAGNIKRFLPSDFGCEEDRVNPLPPFQQFLEEKQKIRRATEEAGIPYTFVSANAFASYFVNYLLHPHETQDRIHVYGSGHANVVLNYEEDIGMYTIKVANDPRTHNRIVTYRPLKNIVSQLELISLWEKKTGRSFKRVHIPEEEIIKLSETLSYPQNVQISILHSLFVKGDLMNFEVGEDILEASMLYPDFKYTSIDQLLDIFLVDPPEPVIAAF</sequence>
<dbReference type="InterPro" id="IPR045312">
    <property type="entry name" value="PCBER-like"/>
</dbReference>
<dbReference type="InterPro" id="IPR036291">
    <property type="entry name" value="NAD(P)-bd_dom_sf"/>
</dbReference>
<organism evidence="4 5">
    <name type="scientific">Rhamnella rubrinervis</name>
    <dbReference type="NCBI Taxonomy" id="2594499"/>
    <lineage>
        <taxon>Eukaryota</taxon>
        <taxon>Viridiplantae</taxon>
        <taxon>Streptophyta</taxon>
        <taxon>Embryophyta</taxon>
        <taxon>Tracheophyta</taxon>
        <taxon>Spermatophyta</taxon>
        <taxon>Magnoliopsida</taxon>
        <taxon>eudicotyledons</taxon>
        <taxon>Gunneridae</taxon>
        <taxon>Pentapetalae</taxon>
        <taxon>rosids</taxon>
        <taxon>fabids</taxon>
        <taxon>Rosales</taxon>
        <taxon>Rhamnaceae</taxon>
        <taxon>rhamnoid group</taxon>
        <taxon>Rhamneae</taxon>
        <taxon>Rhamnella</taxon>
    </lineage>
</organism>
<name>A0A8K0MH22_9ROSA</name>
<dbReference type="Pfam" id="PF05368">
    <property type="entry name" value="NmrA"/>
    <property type="match status" value="1"/>
</dbReference>
<evidence type="ECO:0000259" key="3">
    <source>
        <dbReference type="Pfam" id="PF05368"/>
    </source>
</evidence>
<dbReference type="GO" id="GO:0009807">
    <property type="term" value="P:lignan biosynthetic process"/>
    <property type="evidence" value="ECO:0007669"/>
    <property type="project" value="UniProtKB-ARBA"/>
</dbReference>
<keyword evidence="2" id="KW-0560">Oxidoreductase</keyword>
<proteinExistence type="predicted"/>
<protein>
    <recommendedName>
        <fullName evidence="3">NmrA-like domain-containing protein</fullName>
    </recommendedName>
</protein>
<keyword evidence="5" id="KW-1185">Reference proteome</keyword>
<dbReference type="AlphaFoldDB" id="A0A8K0MH22"/>
<gene>
    <name evidence="4" type="ORF">FNV43_RR10564</name>
</gene>